<dbReference type="GO" id="GO:0000981">
    <property type="term" value="F:DNA-binding transcription factor activity, RNA polymerase II-specific"/>
    <property type="evidence" value="ECO:0007669"/>
    <property type="project" value="InterPro"/>
</dbReference>
<feature type="compositionally biased region" description="Polar residues" evidence="3">
    <location>
        <begin position="24"/>
        <end position="39"/>
    </location>
</feature>
<evidence type="ECO:0000313" key="6">
    <source>
        <dbReference type="Proteomes" id="UP000008177"/>
    </source>
</evidence>
<dbReference type="STRING" id="999810.G2YIZ1"/>
<dbReference type="InterPro" id="IPR001138">
    <property type="entry name" value="Zn2Cys6_DnaBD"/>
</dbReference>
<dbReference type="Gene3D" id="4.10.240.10">
    <property type="entry name" value="Zn(2)-C6 fungal-type DNA-binding domain"/>
    <property type="match status" value="1"/>
</dbReference>
<feature type="region of interest" description="Disordered" evidence="3">
    <location>
        <begin position="15"/>
        <end position="42"/>
    </location>
</feature>
<evidence type="ECO:0000256" key="3">
    <source>
        <dbReference type="SAM" id="MobiDB-lite"/>
    </source>
</evidence>
<organism evidence="5 6">
    <name type="scientific">Botryotinia fuckeliana (strain T4)</name>
    <name type="common">Noble rot fungus</name>
    <name type="synonym">Botrytis cinerea</name>
    <dbReference type="NCBI Taxonomy" id="999810"/>
    <lineage>
        <taxon>Eukaryota</taxon>
        <taxon>Fungi</taxon>
        <taxon>Dikarya</taxon>
        <taxon>Ascomycota</taxon>
        <taxon>Pezizomycotina</taxon>
        <taxon>Leotiomycetes</taxon>
        <taxon>Helotiales</taxon>
        <taxon>Sclerotiniaceae</taxon>
        <taxon>Botrytis</taxon>
    </lineage>
</organism>
<dbReference type="InParanoid" id="G2YIZ1"/>
<dbReference type="eggNOG" id="ENOG502S9U8">
    <property type="taxonomic scope" value="Eukaryota"/>
</dbReference>
<comment type="subcellular location">
    <subcellularLocation>
        <location evidence="1">Nucleus</location>
    </subcellularLocation>
</comment>
<reference evidence="6" key="1">
    <citation type="journal article" date="2011" name="PLoS Genet.">
        <title>Genomic analysis of the necrotrophic fungal pathogens Sclerotinia sclerotiorum and Botrytis cinerea.</title>
        <authorList>
            <person name="Amselem J."/>
            <person name="Cuomo C.A."/>
            <person name="van Kan J.A."/>
            <person name="Viaud M."/>
            <person name="Benito E.P."/>
            <person name="Couloux A."/>
            <person name="Coutinho P.M."/>
            <person name="de Vries R.P."/>
            <person name="Dyer P.S."/>
            <person name="Fillinger S."/>
            <person name="Fournier E."/>
            <person name="Gout L."/>
            <person name="Hahn M."/>
            <person name="Kohn L."/>
            <person name="Lapalu N."/>
            <person name="Plummer K.M."/>
            <person name="Pradier J.M."/>
            <person name="Quevillon E."/>
            <person name="Sharon A."/>
            <person name="Simon A."/>
            <person name="ten Have A."/>
            <person name="Tudzynski B."/>
            <person name="Tudzynski P."/>
            <person name="Wincker P."/>
            <person name="Andrew M."/>
            <person name="Anthouard V."/>
            <person name="Beever R.E."/>
            <person name="Beffa R."/>
            <person name="Benoit I."/>
            <person name="Bouzid O."/>
            <person name="Brault B."/>
            <person name="Chen Z."/>
            <person name="Choquer M."/>
            <person name="Collemare J."/>
            <person name="Cotton P."/>
            <person name="Danchin E.G."/>
            <person name="Da Silva C."/>
            <person name="Gautier A."/>
            <person name="Giraud C."/>
            <person name="Giraud T."/>
            <person name="Gonzalez C."/>
            <person name="Grossetete S."/>
            <person name="Guldener U."/>
            <person name="Henrissat B."/>
            <person name="Howlett B.J."/>
            <person name="Kodira C."/>
            <person name="Kretschmer M."/>
            <person name="Lappartient A."/>
            <person name="Leroch M."/>
            <person name="Levis C."/>
            <person name="Mauceli E."/>
            <person name="Neuveglise C."/>
            <person name="Oeser B."/>
            <person name="Pearson M."/>
            <person name="Poulain J."/>
            <person name="Poussereau N."/>
            <person name="Quesneville H."/>
            <person name="Rascle C."/>
            <person name="Schumacher J."/>
            <person name="Segurens B."/>
            <person name="Sexton A."/>
            <person name="Silva E."/>
            <person name="Sirven C."/>
            <person name="Soanes D.M."/>
            <person name="Talbot N.J."/>
            <person name="Templeton M."/>
            <person name="Yandava C."/>
            <person name="Yarden O."/>
            <person name="Zeng Q."/>
            <person name="Rollins J.A."/>
            <person name="Lebrun M.H."/>
            <person name="Dickman M."/>
        </authorList>
    </citation>
    <scope>NUCLEOTIDE SEQUENCE [LARGE SCALE GENOMIC DNA]</scope>
    <source>
        <strain evidence="6">T4</strain>
    </source>
</reference>
<dbReference type="Proteomes" id="UP000008177">
    <property type="component" value="Unplaced contigs"/>
</dbReference>
<dbReference type="InterPro" id="IPR021858">
    <property type="entry name" value="Fun_TF"/>
</dbReference>
<dbReference type="CDD" id="cd12148">
    <property type="entry name" value="fungal_TF_MHR"/>
    <property type="match status" value="1"/>
</dbReference>
<protein>
    <submittedName>
        <fullName evidence="5">Similar to transcription factor Cys6</fullName>
    </submittedName>
</protein>
<dbReference type="GO" id="GO:0008270">
    <property type="term" value="F:zinc ion binding"/>
    <property type="evidence" value="ECO:0007669"/>
    <property type="project" value="InterPro"/>
</dbReference>
<dbReference type="GO" id="GO:0000976">
    <property type="term" value="F:transcription cis-regulatory region binding"/>
    <property type="evidence" value="ECO:0007669"/>
    <property type="project" value="TreeGrafter"/>
</dbReference>
<proteinExistence type="predicted"/>
<dbReference type="InterPro" id="IPR036864">
    <property type="entry name" value="Zn2-C6_fun-type_DNA-bd_sf"/>
</dbReference>
<dbReference type="SUPFAM" id="SSF57701">
    <property type="entry name" value="Zn2/Cys6 DNA-binding domain"/>
    <property type="match status" value="1"/>
</dbReference>
<sequence length="698" mass="78729">MKFYRLITQSIQNPNEPAVLESPLPNSESRIQYSSSPDTSLGHDARCVWKEEEEVPTKHVRDPRGTSQGLYPARGFPLADPPQLCHWPVCHLQHWKSFLHASVYQKGSSESSQEKIKSRKEKKKKCNEERPQCNRCIERGLQCEYEAVKPRKRRRASYADSALSLEYGSPGSDREGWPRQYSQGLSIITDKSTEDVPNKWEETTEYPLSATSEQSGFTWGSFYENDNDVEEITREDPYDNSSPGSTLVRSRSQYPDLAMIAPSPVASPLLEFSSPVFLEFAERRNRRALVDHFCNTLSHLIVFKEDTGNPFRQLILPLSHASSPVMNAIFALSSAHMEYRGVENEEKSSDFHNNALQGLAKLIQQNDQANREEILGAIMLLVYYEVLVQRGNSSIVHGHLKGAMTIMDSRHQEPSPTSLFLERAFRFYDVITALSLGTPPTTTTQPTATPFPLPFSPNEANKNSPLDSVDTLLGLSTELWPIIHRLAHLLSYKSSLQSAIENNQLSKASVLRTELESTSQAIEMALTNWKPNFVAKGPSSPRENNAEDDPSLKYDITPEEARMQTILNNAEAYRHSAFIYLYRTIQSHPSSHPLVQKHTNLSLIACANVVGLAELCDDAPMSALLWPLFVAACEAETEKDRELATKAFGGTERRQGMQNIFRAWEVVQEVWSRADKGMYEDGDWREICDSKGWNIVLG</sequence>
<dbReference type="EMBL" id="FQ790337">
    <property type="protein sequence ID" value="CCD51678.1"/>
    <property type="molecule type" value="Genomic_DNA"/>
</dbReference>
<name>G2YIZ1_BOTF4</name>
<accession>G2YIZ1</accession>
<evidence type="ECO:0000256" key="2">
    <source>
        <dbReference type="ARBA" id="ARBA00023242"/>
    </source>
</evidence>
<evidence type="ECO:0000256" key="1">
    <source>
        <dbReference type="ARBA" id="ARBA00004123"/>
    </source>
</evidence>
<dbReference type="Pfam" id="PF00172">
    <property type="entry name" value="Zn_clus"/>
    <property type="match status" value="1"/>
</dbReference>
<gene>
    <name evidence="5" type="ORF">BofuT4_P019840.1</name>
</gene>
<dbReference type="AlphaFoldDB" id="G2YIZ1"/>
<evidence type="ECO:0000259" key="4">
    <source>
        <dbReference type="Pfam" id="PF00172"/>
    </source>
</evidence>
<feature type="domain" description="Zn(2)-C6 fungal-type" evidence="4">
    <location>
        <begin position="121"/>
        <end position="149"/>
    </location>
</feature>
<dbReference type="HOGENOM" id="CLU_014924_2_0_1"/>
<keyword evidence="2" id="KW-0539">Nucleus</keyword>
<dbReference type="GO" id="GO:0005634">
    <property type="term" value="C:nucleus"/>
    <property type="evidence" value="ECO:0007669"/>
    <property type="project" value="UniProtKB-SubCell"/>
</dbReference>
<dbReference type="PANTHER" id="PTHR37534">
    <property type="entry name" value="TRANSCRIPTIONAL ACTIVATOR PROTEIN UGA3"/>
    <property type="match status" value="1"/>
</dbReference>
<evidence type="ECO:0000313" key="5">
    <source>
        <dbReference type="EMBL" id="CCD51678.1"/>
    </source>
</evidence>
<dbReference type="PANTHER" id="PTHR37534:SF15">
    <property type="entry name" value="ZN(II)2CYS6 TRANSCRIPTION FACTOR (EUROFUNG)"/>
    <property type="match status" value="1"/>
</dbReference>
<dbReference type="Pfam" id="PF11951">
    <property type="entry name" value="Fungal_trans_2"/>
    <property type="match status" value="1"/>
</dbReference>
<dbReference type="OrthoDB" id="25818at2759"/>
<dbReference type="GO" id="GO:0045944">
    <property type="term" value="P:positive regulation of transcription by RNA polymerase II"/>
    <property type="evidence" value="ECO:0007669"/>
    <property type="project" value="TreeGrafter"/>
</dbReference>